<dbReference type="Gene3D" id="3.20.20.70">
    <property type="entry name" value="Aldolase class I"/>
    <property type="match status" value="1"/>
</dbReference>
<evidence type="ECO:0000256" key="5">
    <source>
        <dbReference type="ARBA" id="ARBA00023295"/>
    </source>
</evidence>
<comment type="similarity">
    <text evidence="2">Belongs to the glycosyl hydrolase 27 family.</text>
</comment>
<evidence type="ECO:0000256" key="4">
    <source>
        <dbReference type="ARBA" id="ARBA00022801"/>
    </source>
</evidence>
<dbReference type="GeneID" id="92080960"/>
<evidence type="ECO:0000313" key="8">
    <source>
        <dbReference type="EMBL" id="KAK7942563.1"/>
    </source>
</evidence>
<keyword evidence="9" id="KW-1185">Reference proteome</keyword>
<evidence type="ECO:0000313" key="9">
    <source>
        <dbReference type="Proteomes" id="UP001391051"/>
    </source>
</evidence>
<keyword evidence="7" id="KW-0472">Membrane</keyword>
<accession>A0ABR1PXW6</accession>
<dbReference type="PANTHER" id="PTHR11452">
    <property type="entry name" value="ALPHA-GALACTOSIDASE/ALPHA-N-ACETYLGALACTOSAMINIDASE"/>
    <property type="match status" value="1"/>
</dbReference>
<evidence type="ECO:0000256" key="3">
    <source>
        <dbReference type="ARBA" id="ARBA00012755"/>
    </source>
</evidence>
<dbReference type="EC" id="3.2.1.22" evidence="3"/>
<evidence type="ECO:0000256" key="6">
    <source>
        <dbReference type="ARBA" id="ARBA00041452"/>
    </source>
</evidence>
<dbReference type="InterPro" id="IPR002241">
    <property type="entry name" value="Glyco_hydro_27"/>
</dbReference>
<comment type="caution">
    <text evidence="8">The sequence shown here is derived from an EMBL/GenBank/DDBJ whole genome shotgun (WGS) entry which is preliminary data.</text>
</comment>
<feature type="transmembrane region" description="Helical" evidence="7">
    <location>
        <begin position="30"/>
        <end position="50"/>
    </location>
</feature>
<reference evidence="8 9" key="1">
    <citation type="submission" date="2023-01" db="EMBL/GenBank/DDBJ databases">
        <title>Analysis of 21 Apiospora genomes using comparative genomics revels a genus with tremendous synthesis potential of carbohydrate active enzymes and secondary metabolites.</title>
        <authorList>
            <person name="Sorensen T."/>
        </authorList>
    </citation>
    <scope>NUCLEOTIDE SEQUENCE [LARGE SCALE GENOMIC DNA]</scope>
    <source>
        <strain evidence="8 9">CBS 24483</strain>
    </source>
</reference>
<gene>
    <name evidence="8" type="ORF">PG986_011676</name>
</gene>
<dbReference type="Proteomes" id="UP001391051">
    <property type="component" value="Unassembled WGS sequence"/>
</dbReference>
<dbReference type="InterPro" id="IPR013785">
    <property type="entry name" value="Aldolase_TIM"/>
</dbReference>
<dbReference type="PANTHER" id="PTHR11452:SF75">
    <property type="entry name" value="ALPHA-GALACTOSIDASE MEL1"/>
    <property type="match status" value="1"/>
</dbReference>
<dbReference type="RefSeq" id="XP_066694594.1">
    <property type="nucleotide sequence ID" value="XM_066847898.1"/>
</dbReference>
<dbReference type="SUPFAM" id="SSF51445">
    <property type="entry name" value="(Trans)glycosidases"/>
    <property type="match status" value="1"/>
</dbReference>
<protein>
    <recommendedName>
        <fullName evidence="3">alpha-galactosidase</fullName>
        <ecNumber evidence="3">3.2.1.22</ecNumber>
    </recommendedName>
    <alternativeName>
        <fullName evidence="6">Melibiase D</fullName>
    </alternativeName>
</protein>
<dbReference type="InterPro" id="IPR017853">
    <property type="entry name" value="GH"/>
</dbReference>
<proteinExistence type="inferred from homology"/>
<evidence type="ECO:0000256" key="1">
    <source>
        <dbReference type="ARBA" id="ARBA00001255"/>
    </source>
</evidence>
<evidence type="ECO:0000256" key="7">
    <source>
        <dbReference type="SAM" id="Phobius"/>
    </source>
</evidence>
<evidence type="ECO:0000256" key="2">
    <source>
        <dbReference type="ARBA" id="ARBA00009743"/>
    </source>
</evidence>
<organism evidence="8 9">
    <name type="scientific">Apiospora aurea</name>
    <dbReference type="NCBI Taxonomy" id="335848"/>
    <lineage>
        <taxon>Eukaryota</taxon>
        <taxon>Fungi</taxon>
        <taxon>Dikarya</taxon>
        <taxon>Ascomycota</taxon>
        <taxon>Pezizomycotina</taxon>
        <taxon>Sordariomycetes</taxon>
        <taxon>Xylariomycetidae</taxon>
        <taxon>Amphisphaeriales</taxon>
        <taxon>Apiosporaceae</taxon>
        <taxon>Apiospora</taxon>
    </lineage>
</organism>
<dbReference type="EMBL" id="JAQQWE010000008">
    <property type="protein sequence ID" value="KAK7942563.1"/>
    <property type="molecule type" value="Genomic_DNA"/>
</dbReference>
<keyword evidence="4" id="KW-0378">Hydrolase</keyword>
<keyword evidence="7" id="KW-0812">Transmembrane</keyword>
<name>A0ABR1PXW6_9PEZI</name>
<keyword evidence="5" id="KW-0326">Glycosidase</keyword>
<comment type="catalytic activity">
    <reaction evidence="1">
        <text>Hydrolysis of terminal, non-reducing alpha-D-galactose residues in alpha-D-galactosides, including galactose oligosaccharides, galactomannans and galactolipids.</text>
        <dbReference type="EC" id="3.2.1.22"/>
    </reaction>
</comment>
<sequence>MLAVGFGDMADEEYQAHLSLWAALHSPLSIGHAIPSMLAFALTIIYNPVIHALSQDPRGRSVTRVRRDVQAVPLNEGALPSRRRGALVFLNTSSDNGDMSRSLAEIFAAFSPGVGLRNENPQCVGEKIGVAEAGIIPRATVNSHATKLFQLRRIEKDGEGLKGNSVDRGGRG</sequence>
<keyword evidence="7" id="KW-1133">Transmembrane helix</keyword>